<keyword evidence="3" id="KW-0418">Kinase</keyword>
<dbReference type="GeneID" id="54466171"/>
<accession>A0A6A6YV88</accession>
<sequence>MSKLRDELSKLRKDARCARERKHFYPLSEITELLTFDQICASLRSNWKNERDVARFASLIHETNLKTFAILLLNRDDAHIVEFLFRRETDSKIPYSDDGLYFLPPLVAREFLERQWEFHPVIFEKGDIHRKVREEEILPILEEEKAGEGGFGTVWRVKLHPRCQRLVPSGPETASERPKEAVKGIVVAWKELKDGDTGDDERAILELLQTLRHPNIVEFLGSYAHHGVHNLLFPYVPMDLKRLLAGMAEMPLMDPHKIYSGIYGLADALNKIHDFTFKDENAEISKIGYHHDLRPANILVKNDVFMIADFGLSKLKPDDKDSKTRLRGGHDDYLGPESFKEADWTNGIVGRALDVWAFGCILTEMASLIERRNVEDFRIKREATHGTEFLVTDSAFHLAGVIRPAVTKWLSDLTEDPKDQQVQELVKLALDMLNPNPYKRIKISAAASTLALLTWSSNVGAVDRLFDGLSYNNVDRRSDFHVLVLLEYKRFGAWKSAFGRLHHDERLRSTDTVLASLSHLLDVLRSGEIVARGANSSQSEADEFLRKVSTAVDSACATLPIEAQEGMQELWSREVSEIQEIEVLAAIRAAPKPERYRSVGIKVAMRYMSCAISSSIRVGGRSRYIESGCVEIDETSLTTSLSTGGVQLIEDKSRTMGFYTGEHGRSRVMVEWKEYDTRWRDGSGQILHETMDSLVNLLDPLQTPRQGVTKDRVLDCVGYFHEPRNYRFGFIYILNPLGGCDAASSAQLCSVNNIMRMTDPYVTDTIRPDLGDIFHLAKDLSSCLLALHDAGWLHKNISSHYVLAFSPSLDTVHQHIASAVLTGFNDSRPEASGFTLGPKQEFLHYQHPLYRRGLPFRKSFDYFGLGIVLMELGLWLPVSIIRYNRREIISAEDFRKKLLKSYVTQLGEKMGTLYRDAVRFCLDAEDDIQSMQEDAEGCRIAQEMFKVKVVQSISRCFA</sequence>
<evidence type="ECO:0000313" key="5">
    <source>
        <dbReference type="RefSeq" id="XP_033579422.1"/>
    </source>
</evidence>
<reference evidence="3 5" key="1">
    <citation type="journal article" date="2020" name="Stud. Mycol.">
        <title>101 Dothideomycetes genomes: a test case for predicting lifestyles and emergence of pathogens.</title>
        <authorList>
            <person name="Haridas S."/>
            <person name="Albert R."/>
            <person name="Binder M."/>
            <person name="Bloem J."/>
            <person name="Labutti K."/>
            <person name="Salamov A."/>
            <person name="Andreopoulos B."/>
            <person name="Baker S."/>
            <person name="Barry K."/>
            <person name="Bills G."/>
            <person name="Bluhm B."/>
            <person name="Cannon C."/>
            <person name="Castanera R."/>
            <person name="Culley D."/>
            <person name="Daum C."/>
            <person name="Ezra D."/>
            <person name="Gonzalez J."/>
            <person name="Henrissat B."/>
            <person name="Kuo A."/>
            <person name="Liang C."/>
            <person name="Lipzen A."/>
            <person name="Lutzoni F."/>
            <person name="Magnuson J."/>
            <person name="Mondo S."/>
            <person name="Nolan M."/>
            <person name="Ohm R."/>
            <person name="Pangilinan J."/>
            <person name="Park H.-J."/>
            <person name="Ramirez L."/>
            <person name="Alfaro M."/>
            <person name="Sun H."/>
            <person name="Tritt A."/>
            <person name="Yoshinaga Y."/>
            <person name="Zwiers L.-H."/>
            <person name="Turgeon B."/>
            <person name="Goodwin S."/>
            <person name="Spatafora J."/>
            <person name="Crous P."/>
            <person name="Grigoriev I."/>
        </authorList>
    </citation>
    <scope>NUCLEOTIDE SEQUENCE</scope>
    <source>
        <strain evidence="3 5">CBS 304.34</strain>
    </source>
</reference>
<dbReference type="InterPro" id="IPR000719">
    <property type="entry name" value="Prot_kinase_dom"/>
</dbReference>
<evidence type="ECO:0000313" key="3">
    <source>
        <dbReference type="EMBL" id="KAF2812458.1"/>
    </source>
</evidence>
<dbReference type="RefSeq" id="XP_033579422.1">
    <property type="nucleotide sequence ID" value="XM_033725278.1"/>
</dbReference>
<dbReference type="OrthoDB" id="4062651at2759"/>
<protein>
    <submittedName>
        <fullName evidence="3 5">Kinase-like protein</fullName>
    </submittedName>
</protein>
<feature type="domain" description="Protein kinase" evidence="2">
    <location>
        <begin position="140"/>
        <end position="453"/>
    </location>
</feature>
<keyword evidence="4" id="KW-1185">Reference proteome</keyword>
<gene>
    <name evidence="3 5" type="ORF">BDZ99DRAFT_518298</name>
</gene>
<dbReference type="PROSITE" id="PS50011">
    <property type="entry name" value="PROTEIN_KINASE_DOM"/>
    <property type="match status" value="1"/>
</dbReference>
<evidence type="ECO:0000259" key="2">
    <source>
        <dbReference type="PROSITE" id="PS50011"/>
    </source>
</evidence>
<dbReference type="GO" id="GO:0004672">
    <property type="term" value="F:protein kinase activity"/>
    <property type="evidence" value="ECO:0007669"/>
    <property type="project" value="InterPro"/>
</dbReference>
<dbReference type="PANTHER" id="PTHR37542">
    <property type="entry name" value="HELO DOMAIN-CONTAINING PROTEIN-RELATED"/>
    <property type="match status" value="1"/>
</dbReference>
<reference evidence="5" key="3">
    <citation type="submission" date="2025-04" db="UniProtKB">
        <authorList>
            <consortium name="RefSeq"/>
        </authorList>
    </citation>
    <scope>IDENTIFICATION</scope>
    <source>
        <strain evidence="5">CBS 304.34</strain>
    </source>
</reference>
<dbReference type="Gene3D" id="1.10.510.10">
    <property type="entry name" value="Transferase(Phosphotransferase) domain 1"/>
    <property type="match status" value="2"/>
</dbReference>
<keyword evidence="1" id="KW-0472">Membrane</keyword>
<proteinExistence type="predicted"/>
<evidence type="ECO:0000313" key="4">
    <source>
        <dbReference type="Proteomes" id="UP000504636"/>
    </source>
</evidence>
<dbReference type="InterPro" id="IPR011009">
    <property type="entry name" value="Kinase-like_dom_sf"/>
</dbReference>
<dbReference type="AlphaFoldDB" id="A0A6A6YV88"/>
<feature type="transmembrane region" description="Helical" evidence="1">
    <location>
        <begin position="862"/>
        <end position="881"/>
    </location>
</feature>
<evidence type="ECO:0000256" key="1">
    <source>
        <dbReference type="SAM" id="Phobius"/>
    </source>
</evidence>
<dbReference type="CDD" id="cd00180">
    <property type="entry name" value="PKc"/>
    <property type="match status" value="1"/>
</dbReference>
<dbReference type="Proteomes" id="UP000504636">
    <property type="component" value="Unplaced"/>
</dbReference>
<name>A0A6A6YV88_9PEZI</name>
<dbReference type="Gene3D" id="3.30.200.20">
    <property type="entry name" value="Phosphorylase Kinase, domain 1"/>
    <property type="match status" value="1"/>
</dbReference>
<keyword evidence="1" id="KW-1133">Transmembrane helix</keyword>
<reference evidence="5" key="2">
    <citation type="submission" date="2020-04" db="EMBL/GenBank/DDBJ databases">
        <authorList>
            <consortium name="NCBI Genome Project"/>
        </authorList>
    </citation>
    <scope>NUCLEOTIDE SEQUENCE</scope>
    <source>
        <strain evidence="5">CBS 304.34</strain>
    </source>
</reference>
<keyword evidence="3" id="KW-0808">Transferase</keyword>
<dbReference type="PANTHER" id="PTHR37542:SF3">
    <property type="entry name" value="PRION-INHIBITION AND PROPAGATION HELO DOMAIN-CONTAINING PROTEIN"/>
    <property type="match status" value="1"/>
</dbReference>
<dbReference type="GO" id="GO:0005524">
    <property type="term" value="F:ATP binding"/>
    <property type="evidence" value="ECO:0007669"/>
    <property type="project" value="InterPro"/>
</dbReference>
<dbReference type="SUPFAM" id="SSF56112">
    <property type="entry name" value="Protein kinase-like (PK-like)"/>
    <property type="match status" value="2"/>
</dbReference>
<dbReference type="EMBL" id="MU003697">
    <property type="protein sequence ID" value="KAF2812458.1"/>
    <property type="molecule type" value="Genomic_DNA"/>
</dbReference>
<organism evidence="3">
    <name type="scientific">Mytilinidion resinicola</name>
    <dbReference type="NCBI Taxonomy" id="574789"/>
    <lineage>
        <taxon>Eukaryota</taxon>
        <taxon>Fungi</taxon>
        <taxon>Dikarya</taxon>
        <taxon>Ascomycota</taxon>
        <taxon>Pezizomycotina</taxon>
        <taxon>Dothideomycetes</taxon>
        <taxon>Pleosporomycetidae</taxon>
        <taxon>Mytilinidiales</taxon>
        <taxon>Mytilinidiaceae</taxon>
        <taxon>Mytilinidion</taxon>
    </lineage>
</organism>
<dbReference type="Pfam" id="PF00069">
    <property type="entry name" value="Pkinase"/>
    <property type="match status" value="1"/>
</dbReference>
<keyword evidence="1" id="KW-0812">Transmembrane</keyword>